<sequence length="376" mass="40963">MLELLWEFEGCHVLLNQTNNEGYVPLMLAIRAANPRCFATLLNFGAELSMRVQGRNPLFEAMQSKGKNTEIDLFSIIKAILEASPDLVAERDSSGNTALHVATHKTPLMGLLLLKCKDVDMNARNNAGQTPLHIFTHKGEIGLMITLLSYACDIDSQDNDGNTALHVAVSKRNLEATRLLLCLGADPNISNSHEDSPRHLAARLREKSILDALIKCGARTCGPSKVGCVSGCVNGAMVGLLKSSALSDSESPRSSSTALSAQDYPASVDVDHPIRDFTQKVEQFAAMFYEQLMDRLEDLAARHEKPRNMVNLLSLDGGGIRGLVILQTLMAIERELGEPIFPFFDWVAGTSTGALIATALAQGIFQSFHKPYSLSR</sequence>
<feature type="short sequence motif" description="GXSXG" evidence="8">
    <location>
        <begin position="349"/>
        <end position="353"/>
    </location>
</feature>
<dbReference type="PANTHER" id="PTHR24139">
    <property type="entry name" value="CALCIUM-INDEPENDENT PHOSPHOLIPASE A2"/>
    <property type="match status" value="1"/>
</dbReference>
<dbReference type="InterPro" id="IPR047148">
    <property type="entry name" value="PLPL9"/>
</dbReference>
<gene>
    <name evidence="10" type="ORF">CGOC_LOCUS940</name>
</gene>
<organism evidence="10 11">
    <name type="scientific">Cylicostephanus goldi</name>
    <name type="common">Nematode worm</name>
    <dbReference type="NCBI Taxonomy" id="71465"/>
    <lineage>
        <taxon>Eukaryota</taxon>
        <taxon>Metazoa</taxon>
        <taxon>Ecdysozoa</taxon>
        <taxon>Nematoda</taxon>
        <taxon>Chromadorea</taxon>
        <taxon>Rhabditida</taxon>
        <taxon>Rhabditina</taxon>
        <taxon>Rhabditomorpha</taxon>
        <taxon>Strongyloidea</taxon>
        <taxon>Strongylidae</taxon>
        <taxon>Cylicostephanus</taxon>
    </lineage>
</organism>
<dbReference type="SMART" id="SM00248">
    <property type="entry name" value="ANK"/>
    <property type="match status" value="6"/>
</dbReference>
<evidence type="ECO:0000256" key="6">
    <source>
        <dbReference type="ARBA" id="ARBA00023422"/>
    </source>
</evidence>
<feature type="repeat" description="ANK" evidence="7">
    <location>
        <begin position="21"/>
        <end position="53"/>
    </location>
</feature>
<feature type="repeat" description="ANK" evidence="7">
    <location>
        <begin position="160"/>
        <end position="192"/>
    </location>
</feature>
<dbReference type="InterPro" id="IPR036770">
    <property type="entry name" value="Ankyrin_rpt-contain_sf"/>
</dbReference>
<dbReference type="Gene3D" id="1.25.40.20">
    <property type="entry name" value="Ankyrin repeat-containing domain"/>
    <property type="match status" value="1"/>
</dbReference>
<dbReference type="PROSITE" id="PS51635">
    <property type="entry name" value="PNPLA"/>
    <property type="match status" value="1"/>
</dbReference>
<feature type="short sequence motif" description="GXGXXG" evidence="8">
    <location>
        <begin position="317"/>
        <end position="322"/>
    </location>
</feature>
<dbReference type="EMBL" id="UYRV01001523">
    <property type="protein sequence ID" value="VDK47120.1"/>
    <property type="molecule type" value="Genomic_DNA"/>
</dbReference>
<protein>
    <recommendedName>
        <fullName evidence="1">phospholipase A2</fullName>
        <ecNumber evidence="1">3.1.1.4</ecNumber>
    </recommendedName>
</protein>
<dbReference type="InterPro" id="IPR016035">
    <property type="entry name" value="Acyl_Trfase/lysoPLipase"/>
</dbReference>
<dbReference type="OrthoDB" id="10021675at2759"/>
<evidence type="ECO:0000256" key="1">
    <source>
        <dbReference type="ARBA" id="ARBA00013278"/>
    </source>
</evidence>
<evidence type="ECO:0000256" key="3">
    <source>
        <dbReference type="ARBA" id="ARBA00022801"/>
    </source>
</evidence>
<dbReference type="GO" id="GO:0006629">
    <property type="term" value="P:lipid metabolic process"/>
    <property type="evidence" value="ECO:0007669"/>
    <property type="project" value="UniProtKB-KW"/>
</dbReference>
<accession>A0A3P6QU10</accession>
<dbReference type="PROSITE" id="PS50088">
    <property type="entry name" value="ANK_REPEAT"/>
    <property type="match status" value="3"/>
</dbReference>
<dbReference type="Pfam" id="PF01734">
    <property type="entry name" value="Patatin"/>
    <property type="match status" value="1"/>
</dbReference>
<dbReference type="InterPro" id="IPR002641">
    <property type="entry name" value="PNPLA_dom"/>
</dbReference>
<dbReference type="SUPFAM" id="SSF52151">
    <property type="entry name" value="FabD/lysophospholipase-like"/>
    <property type="match status" value="1"/>
</dbReference>
<evidence type="ECO:0000313" key="11">
    <source>
        <dbReference type="Proteomes" id="UP000271889"/>
    </source>
</evidence>
<evidence type="ECO:0000259" key="9">
    <source>
        <dbReference type="PROSITE" id="PS51635"/>
    </source>
</evidence>
<evidence type="ECO:0000256" key="4">
    <source>
        <dbReference type="ARBA" id="ARBA00023043"/>
    </source>
</evidence>
<name>A0A3P6QU10_CYLGO</name>
<dbReference type="GO" id="GO:2000304">
    <property type="term" value="P:positive regulation of ceramide biosynthetic process"/>
    <property type="evidence" value="ECO:0007669"/>
    <property type="project" value="TreeGrafter"/>
</dbReference>
<keyword evidence="5" id="KW-0443">Lipid metabolism</keyword>
<feature type="repeat" description="ANK" evidence="7">
    <location>
        <begin position="127"/>
        <end position="159"/>
    </location>
</feature>
<evidence type="ECO:0000256" key="8">
    <source>
        <dbReference type="PROSITE-ProRule" id="PRU01161"/>
    </source>
</evidence>
<evidence type="ECO:0000256" key="7">
    <source>
        <dbReference type="PROSITE-ProRule" id="PRU00023"/>
    </source>
</evidence>
<dbReference type="AlphaFoldDB" id="A0A3P6QU10"/>
<proteinExistence type="predicted"/>
<dbReference type="InterPro" id="IPR002110">
    <property type="entry name" value="Ankyrin_rpt"/>
</dbReference>
<comment type="caution">
    <text evidence="8">Lacks conserved residue(s) required for the propagation of feature annotation.</text>
</comment>
<keyword evidence="4 7" id="KW-0040">ANK repeat</keyword>
<feature type="domain" description="PNPLA" evidence="9">
    <location>
        <begin position="313"/>
        <end position="376"/>
    </location>
</feature>
<dbReference type="GO" id="GO:0005739">
    <property type="term" value="C:mitochondrion"/>
    <property type="evidence" value="ECO:0007669"/>
    <property type="project" value="TreeGrafter"/>
</dbReference>
<dbReference type="SUPFAM" id="SSF48403">
    <property type="entry name" value="Ankyrin repeat"/>
    <property type="match status" value="1"/>
</dbReference>
<dbReference type="PANTHER" id="PTHR24139:SF34">
    <property type="entry name" value="85_88 KDA CALCIUM-INDEPENDENT PHOSPHOLIPASE A2"/>
    <property type="match status" value="1"/>
</dbReference>
<comment type="catalytic activity">
    <reaction evidence="6">
        <text>a 1,2-diacyl-sn-glycero-3-phosphocholine + H2O = a 1-acyl-sn-glycero-3-phosphocholine + a fatty acid + H(+)</text>
        <dbReference type="Rhea" id="RHEA:15801"/>
        <dbReference type="ChEBI" id="CHEBI:15377"/>
        <dbReference type="ChEBI" id="CHEBI:15378"/>
        <dbReference type="ChEBI" id="CHEBI:28868"/>
        <dbReference type="ChEBI" id="CHEBI:57643"/>
        <dbReference type="ChEBI" id="CHEBI:58168"/>
        <dbReference type="EC" id="3.1.1.4"/>
    </reaction>
    <physiologicalReaction direction="left-to-right" evidence="6">
        <dbReference type="Rhea" id="RHEA:15802"/>
    </physiologicalReaction>
</comment>
<reference evidence="10 11" key="1">
    <citation type="submission" date="2018-11" db="EMBL/GenBank/DDBJ databases">
        <authorList>
            <consortium name="Pathogen Informatics"/>
        </authorList>
    </citation>
    <scope>NUCLEOTIDE SEQUENCE [LARGE SCALE GENOMIC DNA]</scope>
</reference>
<keyword evidence="11" id="KW-1185">Reference proteome</keyword>
<dbReference type="Gene3D" id="3.40.1090.10">
    <property type="entry name" value="Cytosolic phospholipase A2 catalytic domain"/>
    <property type="match status" value="1"/>
</dbReference>
<dbReference type="GO" id="GO:0052816">
    <property type="term" value="F:long-chain fatty acyl-CoA hydrolase activity"/>
    <property type="evidence" value="ECO:0007669"/>
    <property type="project" value="TreeGrafter"/>
</dbReference>
<keyword evidence="3" id="KW-0378">Hydrolase</keyword>
<dbReference type="EC" id="3.1.1.4" evidence="1"/>
<keyword evidence="2" id="KW-0677">Repeat</keyword>
<dbReference type="Proteomes" id="UP000271889">
    <property type="component" value="Unassembled WGS sequence"/>
</dbReference>
<evidence type="ECO:0000256" key="2">
    <source>
        <dbReference type="ARBA" id="ARBA00022737"/>
    </source>
</evidence>
<dbReference type="Pfam" id="PF12796">
    <property type="entry name" value="Ank_2"/>
    <property type="match status" value="1"/>
</dbReference>
<dbReference type="PROSITE" id="PS50297">
    <property type="entry name" value="ANK_REP_REGION"/>
    <property type="match status" value="2"/>
</dbReference>
<dbReference type="GO" id="GO:0047499">
    <property type="term" value="F:calcium-independent phospholipase A2 activity"/>
    <property type="evidence" value="ECO:0007669"/>
    <property type="project" value="InterPro"/>
</dbReference>
<evidence type="ECO:0000313" key="10">
    <source>
        <dbReference type="EMBL" id="VDK47120.1"/>
    </source>
</evidence>
<evidence type="ECO:0000256" key="5">
    <source>
        <dbReference type="ARBA" id="ARBA00023098"/>
    </source>
</evidence>